<dbReference type="GO" id="GO:1990745">
    <property type="term" value="C:EARP complex"/>
    <property type="evidence" value="ECO:0007669"/>
    <property type="project" value="InterPro"/>
</dbReference>
<keyword evidence="2" id="KW-0653">Protein transport</keyword>
<dbReference type="GO" id="GO:0015031">
    <property type="term" value="P:protein transport"/>
    <property type="evidence" value="ECO:0007669"/>
    <property type="project" value="UniProtKB-KW"/>
</dbReference>
<reference evidence="5" key="2">
    <citation type="submission" date="2014-03" db="EMBL/GenBank/DDBJ databases">
        <title>The whipworm genome and dual-species transcriptomics of an intimate host-pathogen interaction.</title>
        <authorList>
            <person name="Foth B.J."/>
            <person name="Tsai I.J."/>
            <person name="Reid A.J."/>
            <person name="Bancroft A.J."/>
            <person name="Nichol S."/>
            <person name="Tracey A."/>
            <person name="Holroyd N."/>
            <person name="Cotton J.A."/>
            <person name="Stanley E.J."/>
            <person name="Zarowiecki M."/>
            <person name="Liu J.Z."/>
            <person name="Huckvale T."/>
            <person name="Cooper P.J."/>
            <person name="Grencis R.K."/>
            <person name="Berriman M."/>
        </authorList>
    </citation>
    <scope>NUCLEOTIDE SEQUENCE [LARGE SCALE GENOMIC DNA]</scope>
</reference>
<protein>
    <submittedName>
        <fullName evidence="5">DUF2450 domain containing protein</fullName>
    </submittedName>
</protein>
<dbReference type="OrthoDB" id="10263345at2759"/>
<dbReference type="Pfam" id="PF10475">
    <property type="entry name" value="Vps54_N"/>
    <property type="match status" value="1"/>
</dbReference>
<dbReference type="PANTHER" id="PTHR13258:SF0">
    <property type="entry name" value="SYNDETIN"/>
    <property type="match status" value="1"/>
</dbReference>
<dbReference type="Proteomes" id="UP000030665">
    <property type="component" value="Unassembled WGS sequence"/>
</dbReference>
<dbReference type="GO" id="GO:0032456">
    <property type="term" value="P:endocytic recycling"/>
    <property type="evidence" value="ECO:0007669"/>
    <property type="project" value="InterPro"/>
</dbReference>
<evidence type="ECO:0000313" key="5">
    <source>
        <dbReference type="EMBL" id="CDW57896.1"/>
    </source>
</evidence>
<sequence>MSMVSRSDVVQITEKEVLESIESEYFSPILPTVLDINQINADRKKIRQQLAVITRKVSDLILEQHPSFSAQMQDVANLKGSVEEVHAACLAARQRLHTIPHFPYSEFCQL</sequence>
<organism evidence="5 6">
    <name type="scientific">Trichuris trichiura</name>
    <name type="common">Whipworm</name>
    <name type="synonym">Trichocephalus trichiurus</name>
    <dbReference type="NCBI Taxonomy" id="36087"/>
    <lineage>
        <taxon>Eukaryota</taxon>
        <taxon>Metazoa</taxon>
        <taxon>Ecdysozoa</taxon>
        <taxon>Nematoda</taxon>
        <taxon>Enoplea</taxon>
        <taxon>Dorylaimia</taxon>
        <taxon>Trichinellida</taxon>
        <taxon>Trichuridae</taxon>
        <taxon>Trichuris</taxon>
    </lineage>
</organism>
<reference evidence="5" key="1">
    <citation type="submission" date="2014-01" db="EMBL/GenBank/DDBJ databases">
        <authorList>
            <person name="Aslett M."/>
        </authorList>
    </citation>
    <scope>NUCLEOTIDE SEQUENCE</scope>
</reference>
<name>A0A077ZBY3_TRITR</name>
<gene>
    <name evidence="5" type="ORF">TTRE_0000619601</name>
</gene>
<dbReference type="GO" id="GO:0000149">
    <property type="term" value="F:SNARE binding"/>
    <property type="evidence" value="ECO:0007669"/>
    <property type="project" value="TreeGrafter"/>
</dbReference>
<dbReference type="STRING" id="36087.A0A077ZBY3"/>
<proteinExistence type="predicted"/>
<evidence type="ECO:0000256" key="2">
    <source>
        <dbReference type="ARBA" id="ARBA00022927"/>
    </source>
</evidence>
<dbReference type="EMBL" id="HG806232">
    <property type="protein sequence ID" value="CDW57896.1"/>
    <property type="molecule type" value="Genomic_DNA"/>
</dbReference>
<accession>A0A077ZBY3</accession>
<evidence type="ECO:0000313" key="6">
    <source>
        <dbReference type="Proteomes" id="UP000030665"/>
    </source>
</evidence>
<keyword evidence="6" id="KW-1185">Reference proteome</keyword>
<keyword evidence="1" id="KW-0813">Transport</keyword>
<dbReference type="PANTHER" id="PTHR13258">
    <property type="entry name" value="SYNDETIN"/>
    <property type="match status" value="1"/>
</dbReference>
<evidence type="ECO:0000256" key="1">
    <source>
        <dbReference type="ARBA" id="ARBA00022448"/>
    </source>
</evidence>
<dbReference type="GO" id="GO:0042147">
    <property type="term" value="P:retrograde transport, endosome to Golgi"/>
    <property type="evidence" value="ECO:0007669"/>
    <property type="project" value="InterPro"/>
</dbReference>
<dbReference type="GO" id="GO:0005829">
    <property type="term" value="C:cytosol"/>
    <property type="evidence" value="ECO:0007669"/>
    <property type="project" value="GOC"/>
</dbReference>
<dbReference type="InterPro" id="IPR040047">
    <property type="entry name" value="VPS50"/>
</dbReference>
<dbReference type="InterPro" id="IPR019515">
    <property type="entry name" value="VPS54_N"/>
</dbReference>
<evidence type="ECO:0000259" key="4">
    <source>
        <dbReference type="Pfam" id="PF10475"/>
    </source>
</evidence>
<dbReference type="AlphaFoldDB" id="A0A077ZBY3"/>
<evidence type="ECO:0000256" key="3">
    <source>
        <dbReference type="ARBA" id="ARBA00023054"/>
    </source>
</evidence>
<keyword evidence="3" id="KW-0175">Coiled coil</keyword>
<feature type="domain" description="Vacuolar protein sorting-associated protein 54 N-terminal" evidence="4">
    <location>
        <begin position="30"/>
        <end position="99"/>
    </location>
</feature>